<evidence type="ECO:0000313" key="2">
    <source>
        <dbReference type="EMBL" id="MCP2160834.1"/>
    </source>
</evidence>
<gene>
    <name evidence="2" type="ORF">LX12_002021</name>
</gene>
<sequence>MDTLERQRRAEVREMGRLAFAELGDATTGIAKVHSAVSEHLFTGFRLGLRPIGLADFVAPAKLVHDAIAGGTYSTIAAMCDTASEVASQSADGWGRPPSQTVKGSGLIAAINGLIGDELHAARSPLAEPMAVRVDGAIVQPMPDALRHAFPSATNHLVVFLHGLMETESAWRIGGRPTYGARLSDDLGATEIQIRYNTGRHISQNGRELDRLLTTLVDAWPVPVRRVTLVGHSMGGLVARSACHRAGLEGADWVRSVETVVSLGSPHLGAPLAQSVHYLAAALHLVPESRPFARLLRRRSAGVRDLFHGSLVDEDWSGRDLDALRVAAVEEVPLLEHATHLFVSATITRDARHPVGRVVGDGLVLVPSAIGRNKKRHIGFRDEDGFAISSANHFTLLNDDTVYEWLLPRLRGVGADEERMLVGGDPVRPPGTDIGRC</sequence>
<comment type="caution">
    <text evidence="2">The sequence shown here is derived from an EMBL/GenBank/DDBJ whole genome shotgun (WGS) entry which is preliminary data.</text>
</comment>
<evidence type="ECO:0000313" key="3">
    <source>
        <dbReference type="Proteomes" id="UP001205740"/>
    </source>
</evidence>
<reference evidence="2 3" key="1">
    <citation type="submission" date="2022-06" db="EMBL/GenBank/DDBJ databases">
        <title>Genomic Encyclopedia of Archaeal and Bacterial Type Strains, Phase II (KMG-II): from individual species to whole genera.</title>
        <authorList>
            <person name="Goeker M."/>
        </authorList>
    </citation>
    <scope>NUCLEOTIDE SEQUENCE [LARGE SCALE GENOMIC DNA]</scope>
    <source>
        <strain evidence="2 3">DSM 45037</strain>
    </source>
</reference>
<dbReference type="Pfam" id="PF07819">
    <property type="entry name" value="PGAP1"/>
    <property type="match status" value="1"/>
</dbReference>
<accession>A0ABT1H0R7</accession>
<dbReference type="Gene3D" id="3.40.50.1820">
    <property type="entry name" value="alpha/beta hydrolase"/>
    <property type="match status" value="1"/>
</dbReference>
<dbReference type="InterPro" id="IPR029058">
    <property type="entry name" value="AB_hydrolase_fold"/>
</dbReference>
<dbReference type="RefSeq" id="WP_253654395.1">
    <property type="nucleotide sequence ID" value="NZ_BAAAOE010000003.1"/>
</dbReference>
<proteinExistence type="predicted"/>
<dbReference type="EMBL" id="JAMTCG010000003">
    <property type="protein sequence ID" value="MCP2160834.1"/>
    <property type="molecule type" value="Genomic_DNA"/>
</dbReference>
<dbReference type="Proteomes" id="UP001205740">
    <property type="component" value="Unassembled WGS sequence"/>
</dbReference>
<evidence type="ECO:0000259" key="1">
    <source>
        <dbReference type="Pfam" id="PF07819"/>
    </source>
</evidence>
<dbReference type="SUPFAM" id="SSF53474">
    <property type="entry name" value="alpha/beta-Hydrolases"/>
    <property type="match status" value="1"/>
</dbReference>
<keyword evidence="3" id="KW-1185">Reference proteome</keyword>
<name>A0ABT1H0R7_9NOCA</name>
<protein>
    <submittedName>
        <fullName evidence="2">PGAP1-like protein</fullName>
    </submittedName>
</protein>
<feature type="domain" description="GPI inositol-deacylase PGAP1-like alpha/beta" evidence="1">
    <location>
        <begin position="222"/>
        <end position="275"/>
    </location>
</feature>
<dbReference type="InterPro" id="IPR012908">
    <property type="entry name" value="PGAP1-ab_dom-like"/>
</dbReference>
<organism evidence="2 3">
    <name type="scientific">Williamsia serinedens</name>
    <dbReference type="NCBI Taxonomy" id="391736"/>
    <lineage>
        <taxon>Bacteria</taxon>
        <taxon>Bacillati</taxon>
        <taxon>Actinomycetota</taxon>
        <taxon>Actinomycetes</taxon>
        <taxon>Mycobacteriales</taxon>
        <taxon>Nocardiaceae</taxon>
        <taxon>Williamsia</taxon>
    </lineage>
</organism>